<keyword evidence="5" id="KW-0067">ATP-binding</keyword>
<organism evidence="7 8">
    <name type="scientific">Roseateles oligotrophus</name>
    <dbReference type="NCBI Taxonomy" id="1769250"/>
    <lineage>
        <taxon>Bacteria</taxon>
        <taxon>Pseudomonadati</taxon>
        <taxon>Pseudomonadota</taxon>
        <taxon>Betaproteobacteria</taxon>
        <taxon>Burkholderiales</taxon>
        <taxon>Sphaerotilaceae</taxon>
        <taxon>Roseateles</taxon>
    </lineage>
</organism>
<dbReference type="SUPFAM" id="SSF53613">
    <property type="entry name" value="Ribokinase-like"/>
    <property type="match status" value="1"/>
</dbReference>
<evidence type="ECO:0000256" key="2">
    <source>
        <dbReference type="ARBA" id="ARBA00022679"/>
    </source>
</evidence>
<dbReference type="RefSeq" id="WP_348648736.1">
    <property type="nucleotide sequence ID" value="NZ_JACHLP010000010.1"/>
</dbReference>
<dbReference type="Pfam" id="PF00294">
    <property type="entry name" value="PfkB"/>
    <property type="match status" value="1"/>
</dbReference>
<comment type="similarity">
    <text evidence="1">Belongs to the carbohydrate kinase PfkB family.</text>
</comment>
<dbReference type="EMBL" id="JACHLP010000010">
    <property type="protein sequence ID" value="MBB4845586.1"/>
    <property type="molecule type" value="Genomic_DNA"/>
</dbReference>
<proteinExistence type="inferred from homology"/>
<dbReference type="PROSITE" id="PS00584">
    <property type="entry name" value="PFKB_KINASES_2"/>
    <property type="match status" value="1"/>
</dbReference>
<dbReference type="InterPro" id="IPR050306">
    <property type="entry name" value="PfkB_Carbo_kinase"/>
</dbReference>
<evidence type="ECO:0000256" key="5">
    <source>
        <dbReference type="ARBA" id="ARBA00022840"/>
    </source>
</evidence>
<dbReference type="Gene3D" id="3.40.1190.20">
    <property type="match status" value="1"/>
</dbReference>
<evidence type="ECO:0000259" key="6">
    <source>
        <dbReference type="Pfam" id="PF00294"/>
    </source>
</evidence>
<keyword evidence="4 7" id="KW-0418">Kinase</keyword>
<dbReference type="InterPro" id="IPR011611">
    <property type="entry name" value="PfkB_dom"/>
</dbReference>
<sequence>MSAARPLPQVLSFGEALTDLIRSGPQSWTSLCGGAPWNVATALAALGLPSAFGGAISSCVFGQALWQASEAAGLDLRFLQQQPATRPPLLAIVHELDPPQYFFIGEGAADLFFEPAALPKGWREALRWAHFGGISLAREPLAGRLLALAAELKAQGVRISYDPNFRLLMDSRYDATLERMSRLADVIKVSDEDLQGLFRCSDPQQGLAQLREWNPQALLLLTQGAAGARLYHPGGDCSARPPQIKLVDSVGAGDAAMAGLLFSLLTQPAAGPQTHLRWAVAAGAAACEVAGAARLSSARLRALAEPGS</sequence>
<dbReference type="InterPro" id="IPR029056">
    <property type="entry name" value="Ribokinase-like"/>
</dbReference>
<protein>
    <submittedName>
        <fullName evidence="7">Fructokinase</fullName>
        <ecNumber evidence="7">2.7.1.4</ecNumber>
    </submittedName>
</protein>
<dbReference type="Proteomes" id="UP000562027">
    <property type="component" value="Unassembled WGS sequence"/>
</dbReference>
<dbReference type="EC" id="2.7.1.4" evidence="7"/>
<dbReference type="PANTHER" id="PTHR43085">
    <property type="entry name" value="HEXOKINASE FAMILY MEMBER"/>
    <property type="match status" value="1"/>
</dbReference>
<reference evidence="7 8" key="1">
    <citation type="submission" date="2020-08" db="EMBL/GenBank/DDBJ databases">
        <title>Functional genomics of gut bacteria from endangered species of beetles.</title>
        <authorList>
            <person name="Carlos-Shanley C."/>
        </authorList>
    </citation>
    <scope>NUCLEOTIDE SEQUENCE [LARGE SCALE GENOMIC DNA]</scope>
    <source>
        <strain evidence="7 8">S00239</strain>
    </source>
</reference>
<accession>A0A840LBP8</accession>
<dbReference type="GO" id="GO:0008865">
    <property type="term" value="F:fructokinase activity"/>
    <property type="evidence" value="ECO:0007669"/>
    <property type="project" value="UniProtKB-EC"/>
</dbReference>
<gene>
    <name evidence="7" type="ORF">HNP55_004138</name>
</gene>
<evidence type="ECO:0000313" key="8">
    <source>
        <dbReference type="Proteomes" id="UP000562027"/>
    </source>
</evidence>
<dbReference type="GO" id="GO:0005524">
    <property type="term" value="F:ATP binding"/>
    <property type="evidence" value="ECO:0007669"/>
    <property type="project" value="UniProtKB-KW"/>
</dbReference>
<dbReference type="CDD" id="cd01167">
    <property type="entry name" value="bac_FRK"/>
    <property type="match status" value="1"/>
</dbReference>
<comment type="caution">
    <text evidence="7">The sequence shown here is derived from an EMBL/GenBank/DDBJ whole genome shotgun (WGS) entry which is preliminary data.</text>
</comment>
<dbReference type="PANTHER" id="PTHR43085:SF1">
    <property type="entry name" value="PSEUDOURIDINE KINASE-RELATED"/>
    <property type="match status" value="1"/>
</dbReference>
<evidence type="ECO:0000256" key="1">
    <source>
        <dbReference type="ARBA" id="ARBA00010688"/>
    </source>
</evidence>
<keyword evidence="8" id="KW-1185">Reference proteome</keyword>
<dbReference type="InterPro" id="IPR002173">
    <property type="entry name" value="Carboh/pur_kinase_PfkB_CS"/>
</dbReference>
<keyword evidence="3" id="KW-0547">Nucleotide-binding</keyword>
<feature type="domain" description="Carbohydrate kinase PfkB" evidence="6">
    <location>
        <begin position="9"/>
        <end position="294"/>
    </location>
</feature>
<evidence type="ECO:0000256" key="3">
    <source>
        <dbReference type="ARBA" id="ARBA00022741"/>
    </source>
</evidence>
<evidence type="ECO:0000313" key="7">
    <source>
        <dbReference type="EMBL" id="MBB4845586.1"/>
    </source>
</evidence>
<name>A0A840LBP8_9BURK</name>
<keyword evidence="2 7" id="KW-0808">Transferase</keyword>
<evidence type="ECO:0000256" key="4">
    <source>
        <dbReference type="ARBA" id="ARBA00022777"/>
    </source>
</evidence>
<dbReference type="AlphaFoldDB" id="A0A840LBP8"/>